<dbReference type="Gene3D" id="3.40.50.150">
    <property type="entry name" value="Vaccinia Virus protein VP39"/>
    <property type="match status" value="1"/>
</dbReference>
<feature type="transmembrane region" description="Helical" evidence="5">
    <location>
        <begin position="69"/>
        <end position="95"/>
    </location>
</feature>
<keyword evidence="1" id="KW-0489">Methyltransferase</keyword>
<reference evidence="6 7" key="1">
    <citation type="submission" date="2024-08" db="EMBL/GenBank/DDBJ databases">
        <authorList>
            <person name="Cucini C."/>
            <person name="Frati F."/>
        </authorList>
    </citation>
    <scope>NUCLEOTIDE SEQUENCE [LARGE SCALE GENOMIC DNA]</scope>
</reference>
<feature type="transmembrane region" description="Helical" evidence="5">
    <location>
        <begin position="21"/>
        <end position="43"/>
    </location>
</feature>
<evidence type="ECO:0000313" key="7">
    <source>
        <dbReference type="Proteomes" id="UP001642540"/>
    </source>
</evidence>
<keyword evidence="7" id="KW-1185">Reference proteome</keyword>
<dbReference type="InterPro" id="IPR029063">
    <property type="entry name" value="SAM-dependent_MTases_sf"/>
</dbReference>
<keyword evidence="2" id="KW-0808">Transferase</keyword>
<evidence type="ECO:0000256" key="4">
    <source>
        <dbReference type="ARBA" id="ARBA00023098"/>
    </source>
</evidence>
<dbReference type="InterPro" id="IPR050723">
    <property type="entry name" value="CFA/CMAS"/>
</dbReference>
<dbReference type="PANTHER" id="PTHR43667">
    <property type="entry name" value="CYCLOPROPANE-FATTY-ACYL-PHOSPHOLIPID SYNTHASE"/>
    <property type="match status" value="1"/>
</dbReference>
<accession>A0ABP1PN77</accession>
<comment type="caution">
    <text evidence="6">The sequence shown here is derived from an EMBL/GenBank/DDBJ whole genome shotgun (WGS) entry which is preliminary data.</text>
</comment>
<keyword evidence="4" id="KW-0443">Lipid metabolism</keyword>
<protein>
    <submittedName>
        <fullName evidence="6">Uncharacterized protein</fullName>
    </submittedName>
</protein>
<keyword evidence="5" id="KW-0812">Transmembrane</keyword>
<evidence type="ECO:0000256" key="5">
    <source>
        <dbReference type="SAM" id="Phobius"/>
    </source>
</evidence>
<evidence type="ECO:0000256" key="2">
    <source>
        <dbReference type="ARBA" id="ARBA00022679"/>
    </source>
</evidence>
<keyword evidence="5" id="KW-1133">Transmembrane helix</keyword>
<evidence type="ECO:0000256" key="3">
    <source>
        <dbReference type="ARBA" id="ARBA00022691"/>
    </source>
</evidence>
<evidence type="ECO:0000256" key="1">
    <source>
        <dbReference type="ARBA" id="ARBA00022603"/>
    </source>
</evidence>
<dbReference type="PANTHER" id="PTHR43667:SF1">
    <property type="entry name" value="CYCLOPROPANE-FATTY-ACYL-PHOSPHOLIPID SYNTHASE"/>
    <property type="match status" value="1"/>
</dbReference>
<dbReference type="SUPFAM" id="SSF53335">
    <property type="entry name" value="S-adenosyl-L-methionine-dependent methyltransferases"/>
    <property type="match status" value="1"/>
</dbReference>
<sequence length="288" mass="33274">MCNHNLHFGLEQLKCIKEIEVIVFLISVGSTIVPPSYLPFFLIENEPMHEFFQDVFEVDVSLKVNHFPVLLLITWAIYSCGSIVFQILCAAIIYLEFTVVCITSLMPQSLVPYRGQENARRSEYHVQTTCFGILHETEVLQIYRTLQVFNILSNNIYATILLSAHHPLLMLIMVGLSFLLIRFFEFVYAAGLIAIIVLVTDITYGTEGLLVMKDWHNFGPDYAKTLHAWLANFNDNWHTISHKYGERFYRMWTFYLQTSAGGFEARMLQLWHLVLSKDGLDGDYRAAR</sequence>
<keyword evidence="3" id="KW-0949">S-adenosyl-L-methionine</keyword>
<organism evidence="6 7">
    <name type="scientific">Orchesella dallaii</name>
    <dbReference type="NCBI Taxonomy" id="48710"/>
    <lineage>
        <taxon>Eukaryota</taxon>
        <taxon>Metazoa</taxon>
        <taxon>Ecdysozoa</taxon>
        <taxon>Arthropoda</taxon>
        <taxon>Hexapoda</taxon>
        <taxon>Collembola</taxon>
        <taxon>Entomobryomorpha</taxon>
        <taxon>Entomobryoidea</taxon>
        <taxon>Orchesellidae</taxon>
        <taxon>Orchesellinae</taxon>
        <taxon>Orchesella</taxon>
    </lineage>
</organism>
<gene>
    <name evidence="6" type="ORF">ODALV1_LOCUS1298</name>
</gene>
<feature type="transmembrane region" description="Helical" evidence="5">
    <location>
        <begin position="156"/>
        <end position="180"/>
    </location>
</feature>
<dbReference type="Proteomes" id="UP001642540">
    <property type="component" value="Unassembled WGS sequence"/>
</dbReference>
<dbReference type="EMBL" id="CAXLJM020000004">
    <property type="protein sequence ID" value="CAL8070554.1"/>
    <property type="molecule type" value="Genomic_DNA"/>
</dbReference>
<proteinExistence type="predicted"/>
<keyword evidence="5" id="KW-0472">Membrane</keyword>
<evidence type="ECO:0000313" key="6">
    <source>
        <dbReference type="EMBL" id="CAL8070554.1"/>
    </source>
</evidence>
<dbReference type="Pfam" id="PF02353">
    <property type="entry name" value="CMAS"/>
    <property type="match status" value="1"/>
</dbReference>
<name>A0ABP1PN77_9HEXA</name>
<feature type="transmembrane region" description="Helical" evidence="5">
    <location>
        <begin position="186"/>
        <end position="204"/>
    </location>
</feature>